<comment type="caution">
    <text evidence="1">The sequence shown here is derived from an EMBL/GenBank/DDBJ whole genome shotgun (WGS) entry which is preliminary data.</text>
</comment>
<dbReference type="Proteomes" id="UP000798662">
    <property type="component" value="Chromosome 1"/>
</dbReference>
<accession>A0ACC3BIW9</accession>
<reference evidence="1" key="1">
    <citation type="submission" date="2019-11" db="EMBL/GenBank/DDBJ databases">
        <title>Nori genome reveals adaptations in red seaweeds to the harsh intertidal environment.</title>
        <authorList>
            <person name="Wang D."/>
            <person name="Mao Y."/>
        </authorList>
    </citation>
    <scope>NUCLEOTIDE SEQUENCE</scope>
    <source>
        <tissue evidence="1">Gametophyte</tissue>
    </source>
</reference>
<proteinExistence type="predicted"/>
<keyword evidence="2" id="KW-1185">Reference proteome</keyword>
<evidence type="ECO:0000313" key="2">
    <source>
        <dbReference type="Proteomes" id="UP000798662"/>
    </source>
</evidence>
<gene>
    <name evidence="1" type="ORF">I4F81_000059</name>
</gene>
<sequence length="297" mass="30033">MDGLATAAAAENHSDDTGGVDGASDGDGDSADDGDSSDGLDHHQEAMRTTWHLSGRTDGATIRLAAGADYCNEGDDRLQLIVGVIHLPGVVGPVGSLKLFRIRRGHCCRSTDHLLFAADDPSAELHRATVALFAPRGRGAIDRARGLPAAANEGDFVYVEEVVVAAAHRGEDLVFDALLTALSVLDEACPPGAHSWGLAVLQAGVMRGGFDAKVPRLAVAAGPPPAWAVAAASAAAAAAAAEDAHWRYQSGETAASKHRCDAAADAAQVVAATEAAKELRGAEAAAAAAAVAATAAV</sequence>
<name>A0ACC3BIW9_PYRYE</name>
<dbReference type="EMBL" id="CM020618">
    <property type="protein sequence ID" value="KAK1857442.1"/>
    <property type="molecule type" value="Genomic_DNA"/>
</dbReference>
<organism evidence="1 2">
    <name type="scientific">Pyropia yezoensis</name>
    <name type="common">Susabi-nori</name>
    <name type="synonym">Porphyra yezoensis</name>
    <dbReference type="NCBI Taxonomy" id="2788"/>
    <lineage>
        <taxon>Eukaryota</taxon>
        <taxon>Rhodophyta</taxon>
        <taxon>Bangiophyceae</taxon>
        <taxon>Bangiales</taxon>
        <taxon>Bangiaceae</taxon>
        <taxon>Pyropia</taxon>
    </lineage>
</organism>
<protein>
    <submittedName>
        <fullName evidence="1">Uncharacterized protein</fullName>
    </submittedName>
</protein>
<evidence type="ECO:0000313" key="1">
    <source>
        <dbReference type="EMBL" id="KAK1857442.1"/>
    </source>
</evidence>